<dbReference type="InterPro" id="IPR056789">
    <property type="entry name" value="LRR_R13L1-DRL21"/>
</dbReference>
<protein>
    <recommendedName>
        <fullName evidence="10">Rx N-terminal domain-containing protein</fullName>
    </recommendedName>
</protein>
<reference evidence="8" key="3">
    <citation type="submission" date="2015-04" db="UniProtKB">
        <authorList>
            <consortium name="EnsemblPlants"/>
        </authorList>
    </citation>
    <scope>IDENTIFICATION</scope>
</reference>
<dbReference type="GO" id="GO:0006952">
    <property type="term" value="P:defense response"/>
    <property type="evidence" value="ECO:0007669"/>
    <property type="project" value="UniProtKB-KW"/>
</dbReference>
<dbReference type="HOGENOM" id="CLU_000837_8_6_1"/>
<evidence type="ECO:0000256" key="2">
    <source>
        <dbReference type="ARBA" id="ARBA00022614"/>
    </source>
</evidence>
<dbReference type="STRING" id="77586.A0A0D9XVP4"/>
<sequence>MAIVLDAFASYVGDLLKQVAQDELTLLFSVSGEIANLDDKLRSLRDYLADADKSVQGWVRELKYAMYDATDILDLCHLKAMRRSEQLDVGGCLNPLLFCLRNPVFAHDINARLDAISKSAVAFSFLKLEAYQDMAARRSSSSATSDRKTDPVLDRSGVVGEKIEEDTRALVKRLTNIKPAMNIMVFNHKAIQDRFGGERRGAAEDGHQVRLRPVTLATAAATSHFSCRRWWKPSGARASCWCSTDDVWDDERAWHGLLKAPFSHGAAVESSEMEELEIDDTLKDIGMQIIQRCDGLPLAVKVMGGLLRRREKRAADWEQVLQDFIRSVPPDELNDAIYLSYQDLNPCLRQCFLHYSLLPKNVDLEDDTVVGMWYLEIESENLVKLPDSIGKLVQLRHLDLRGISINGIPRQFRGLTNLRKADGDRCSLQELGTLAQLQNLTLRNLENVPSASLATEARLVQDEKGVSEEEQGRIEVFDELTPLLCLENIYIEGYFGQHLPRWMMSRAAALGAYDRLTIVMMKDLACCTQLPNGLCQLPCLHFIQVNRAPAIKRVGPEFVTIQPSSSQHNHGHAFPRLKKLYLTDMVEWEEWEWDQQLKCKLVVVRCPKMKALEALPKLQRLQLEDEDMEDLPGYLLKDPPTAYISLDGQFQRMMMNTRKQIGLLPQLMATVGIAYSLHLRSHCQETLVNVQAIRCCGHLFVNPVESSTIVYHS</sequence>
<dbReference type="Gene3D" id="1.10.8.430">
    <property type="entry name" value="Helical domain of apoptotic protease-activating factors"/>
    <property type="match status" value="1"/>
</dbReference>
<evidence type="ECO:0000256" key="1">
    <source>
        <dbReference type="ARBA" id="ARBA00008894"/>
    </source>
</evidence>
<keyword evidence="2" id="KW-0433">Leucine-rich repeat</keyword>
<dbReference type="PANTHER" id="PTHR47186:SF49">
    <property type="entry name" value="NB-ARC DOMAIN-CONTAINING PROTEIN"/>
    <property type="match status" value="1"/>
</dbReference>
<dbReference type="AlphaFoldDB" id="A0A0D9XVP4"/>
<dbReference type="Pfam" id="PF18052">
    <property type="entry name" value="Rx_N"/>
    <property type="match status" value="1"/>
</dbReference>
<dbReference type="GO" id="GO:0043531">
    <property type="term" value="F:ADP binding"/>
    <property type="evidence" value="ECO:0007669"/>
    <property type="project" value="InterPro"/>
</dbReference>
<evidence type="ECO:0000313" key="8">
    <source>
        <dbReference type="EnsemblPlants" id="LPERR11G20260.1"/>
    </source>
</evidence>
<dbReference type="SUPFAM" id="SSF52058">
    <property type="entry name" value="L domain-like"/>
    <property type="match status" value="1"/>
</dbReference>
<evidence type="ECO:0008006" key="10">
    <source>
        <dbReference type="Google" id="ProtNLM"/>
    </source>
</evidence>
<name>A0A0D9XVP4_9ORYZ</name>
<comment type="similarity">
    <text evidence="1">Belongs to the disease resistance NB-LRR family.</text>
</comment>
<dbReference type="InterPro" id="IPR042197">
    <property type="entry name" value="Apaf_helical"/>
</dbReference>
<reference evidence="8 9" key="1">
    <citation type="submission" date="2012-08" db="EMBL/GenBank/DDBJ databases">
        <title>Oryza genome evolution.</title>
        <authorList>
            <person name="Wing R.A."/>
        </authorList>
    </citation>
    <scope>NUCLEOTIDE SEQUENCE</scope>
</reference>
<dbReference type="Gramene" id="LPERR11G20260.1">
    <property type="protein sequence ID" value="LPERR11G20260.1"/>
    <property type="gene ID" value="LPERR11G20260"/>
</dbReference>
<keyword evidence="5" id="KW-0611">Plant defense</keyword>
<accession>A0A0D9XVP4</accession>
<dbReference type="InterPro" id="IPR027417">
    <property type="entry name" value="P-loop_NTPase"/>
</dbReference>
<organism evidence="8 9">
    <name type="scientific">Leersia perrieri</name>
    <dbReference type="NCBI Taxonomy" id="77586"/>
    <lineage>
        <taxon>Eukaryota</taxon>
        <taxon>Viridiplantae</taxon>
        <taxon>Streptophyta</taxon>
        <taxon>Embryophyta</taxon>
        <taxon>Tracheophyta</taxon>
        <taxon>Spermatophyta</taxon>
        <taxon>Magnoliopsida</taxon>
        <taxon>Liliopsida</taxon>
        <taxon>Poales</taxon>
        <taxon>Poaceae</taxon>
        <taxon>BOP clade</taxon>
        <taxon>Oryzoideae</taxon>
        <taxon>Oryzeae</taxon>
        <taxon>Oryzinae</taxon>
        <taxon>Leersia</taxon>
    </lineage>
</organism>
<dbReference type="PANTHER" id="PTHR47186">
    <property type="entry name" value="LEUCINE-RICH REPEAT-CONTAINING PROTEIN 57"/>
    <property type="match status" value="1"/>
</dbReference>
<dbReference type="Proteomes" id="UP000032180">
    <property type="component" value="Chromosome 11"/>
</dbReference>
<evidence type="ECO:0000256" key="3">
    <source>
        <dbReference type="ARBA" id="ARBA00022737"/>
    </source>
</evidence>
<dbReference type="Gene3D" id="3.80.10.10">
    <property type="entry name" value="Ribonuclease Inhibitor"/>
    <property type="match status" value="1"/>
</dbReference>
<dbReference type="Pfam" id="PF25019">
    <property type="entry name" value="LRR_R13L1-DRL21"/>
    <property type="match status" value="1"/>
</dbReference>
<dbReference type="InterPro" id="IPR032675">
    <property type="entry name" value="LRR_dom_sf"/>
</dbReference>
<evidence type="ECO:0000256" key="5">
    <source>
        <dbReference type="ARBA" id="ARBA00022821"/>
    </source>
</evidence>
<evidence type="ECO:0000256" key="4">
    <source>
        <dbReference type="ARBA" id="ARBA00022741"/>
    </source>
</evidence>
<dbReference type="Gene3D" id="1.20.5.4130">
    <property type="match status" value="1"/>
</dbReference>
<feature type="domain" description="Disease resistance N-terminal" evidence="6">
    <location>
        <begin position="11"/>
        <end position="85"/>
    </location>
</feature>
<dbReference type="eggNOG" id="KOG4658">
    <property type="taxonomic scope" value="Eukaryota"/>
</dbReference>
<evidence type="ECO:0000259" key="6">
    <source>
        <dbReference type="Pfam" id="PF18052"/>
    </source>
</evidence>
<dbReference type="SUPFAM" id="SSF52540">
    <property type="entry name" value="P-loop containing nucleoside triphosphate hydrolases"/>
    <property type="match status" value="1"/>
</dbReference>
<proteinExistence type="inferred from homology"/>
<dbReference type="EnsemblPlants" id="LPERR11G20260.1">
    <property type="protein sequence ID" value="LPERR11G20260.1"/>
    <property type="gene ID" value="LPERR11G20260"/>
</dbReference>
<dbReference type="GO" id="GO:0051707">
    <property type="term" value="P:response to other organism"/>
    <property type="evidence" value="ECO:0007669"/>
    <property type="project" value="UniProtKB-ARBA"/>
</dbReference>
<reference evidence="9" key="2">
    <citation type="submission" date="2013-12" db="EMBL/GenBank/DDBJ databases">
        <authorList>
            <person name="Yu Y."/>
            <person name="Lee S."/>
            <person name="de Baynast K."/>
            <person name="Wissotski M."/>
            <person name="Liu L."/>
            <person name="Talag J."/>
            <person name="Goicoechea J."/>
            <person name="Angelova A."/>
            <person name="Jetty R."/>
            <person name="Kudrna D."/>
            <person name="Golser W."/>
            <person name="Rivera L."/>
            <person name="Zhang J."/>
            <person name="Wing R."/>
        </authorList>
    </citation>
    <scope>NUCLEOTIDE SEQUENCE</scope>
</reference>
<feature type="domain" description="R13L1/DRL21-like LRR repeat region" evidence="7">
    <location>
        <begin position="428"/>
        <end position="546"/>
    </location>
</feature>
<keyword evidence="4" id="KW-0547">Nucleotide-binding</keyword>
<keyword evidence="3" id="KW-0677">Repeat</keyword>
<evidence type="ECO:0000313" key="9">
    <source>
        <dbReference type="Proteomes" id="UP000032180"/>
    </source>
</evidence>
<keyword evidence="9" id="KW-1185">Reference proteome</keyword>
<evidence type="ECO:0000259" key="7">
    <source>
        <dbReference type="Pfam" id="PF25019"/>
    </source>
</evidence>
<dbReference type="InterPro" id="IPR041118">
    <property type="entry name" value="Rx_N"/>
</dbReference>